<reference evidence="1" key="1">
    <citation type="submission" date="2019-08" db="EMBL/GenBank/DDBJ databases">
        <authorList>
            <person name="Kucharzyk K."/>
            <person name="Murdoch R.W."/>
            <person name="Higgins S."/>
            <person name="Loffler F."/>
        </authorList>
    </citation>
    <scope>NUCLEOTIDE SEQUENCE</scope>
</reference>
<dbReference type="AlphaFoldDB" id="A0A644XRT4"/>
<gene>
    <name evidence="1" type="ORF">SDC9_65344</name>
</gene>
<dbReference type="EMBL" id="VSSQ01003079">
    <property type="protein sequence ID" value="MPM18926.1"/>
    <property type="molecule type" value="Genomic_DNA"/>
</dbReference>
<accession>A0A644XRT4</accession>
<proteinExistence type="predicted"/>
<comment type="caution">
    <text evidence="1">The sequence shown here is derived from an EMBL/GenBank/DDBJ whole genome shotgun (WGS) entry which is preliminary data.</text>
</comment>
<sequence length="128" mass="14193">MPKGAINSSVPGGKFVASFKGAKNQEEAFKLMAAFADKSHNEMYSRDTFNIPSRNDAQVSYPSNSGDFEVFLEELKVTPAYTANEWKNTNLSKVTTYIREQIVEVLLGNITAEQAVTNVDNRGATFFK</sequence>
<protein>
    <submittedName>
        <fullName evidence="1">Uncharacterized protein</fullName>
    </submittedName>
</protein>
<dbReference type="Gene3D" id="3.40.190.10">
    <property type="entry name" value="Periplasmic binding protein-like II"/>
    <property type="match status" value="1"/>
</dbReference>
<organism evidence="1">
    <name type="scientific">bioreactor metagenome</name>
    <dbReference type="NCBI Taxonomy" id="1076179"/>
    <lineage>
        <taxon>unclassified sequences</taxon>
        <taxon>metagenomes</taxon>
        <taxon>ecological metagenomes</taxon>
    </lineage>
</organism>
<name>A0A644XRT4_9ZZZZ</name>
<evidence type="ECO:0000313" key="1">
    <source>
        <dbReference type="EMBL" id="MPM18926.1"/>
    </source>
</evidence>
<dbReference type="SUPFAM" id="SSF53850">
    <property type="entry name" value="Periplasmic binding protein-like II"/>
    <property type="match status" value="1"/>
</dbReference>